<protein>
    <recommendedName>
        <fullName evidence="3">VCBS repeat-containing protein</fullName>
    </recommendedName>
</protein>
<proteinExistence type="predicted"/>
<evidence type="ECO:0008006" key="3">
    <source>
        <dbReference type="Google" id="ProtNLM"/>
    </source>
</evidence>
<sequence>MDKKILVGTIVFILLVFSLNTYSQKNGGYWNNKLRIMSFRMPPPPVDYNPSLIDLNGDGRPDIIRSMTRDSIPVMWIDDDHDMTWADIEGDTKNDCLLIDRNKDGIYGGQGDLIIDWVDTDNDGKADMQIVVEYPAKRTDEVWPNGHYMIVLDLDHDNIFNYIDWNTMQIKSWDKTGLCDFYTDYSGQTAFMKIHASTYNMHDVRLNWENPFLFYDKDNDGLSEMAIRVLDSTKRTDDSAPGNSYINQQVSGQVDWVSIAIDMDNDNGPQNEFDFDMTIGFQGEGFNYMDQVHKINNLRGLPQTEAFFIDPRWRQLDELIYPDHEGAWNLIFNRGKWNRVNFVWDEDGDCKRWERVEFYDPLDPFKTGWKEGGIDNHKQSDASGDRGEWDMDNSGGGKLYVSRFDGRVHLYGAEWGCWRIDQNNDFYQGWDRLWFGLDKNPEKFATVKYTDNDNNGFFDLIEYDMDGDKQFETVINLKKLGIDDHCVLINISGFTYDDFTALMRQISHTMWNNALKACEVAEQNNINTAWYAWLKQVSSLEEKYQKGYWLQYYLYKDLEYSFLRSHDEESLEKLNKAYYSGNWSAMIK</sequence>
<dbReference type="Proteomes" id="UP001596023">
    <property type="component" value="Unassembled WGS sequence"/>
</dbReference>
<comment type="caution">
    <text evidence="1">The sequence shown here is derived from an EMBL/GenBank/DDBJ whole genome shotgun (WGS) entry which is preliminary data.</text>
</comment>
<reference evidence="2" key="1">
    <citation type="journal article" date="2019" name="Int. J. Syst. Evol. Microbiol.">
        <title>The Global Catalogue of Microorganisms (GCM) 10K type strain sequencing project: providing services to taxonomists for standard genome sequencing and annotation.</title>
        <authorList>
            <consortium name="The Broad Institute Genomics Platform"/>
            <consortium name="The Broad Institute Genome Sequencing Center for Infectious Disease"/>
            <person name="Wu L."/>
            <person name="Ma J."/>
        </authorList>
    </citation>
    <scope>NUCLEOTIDE SEQUENCE [LARGE SCALE GENOMIC DNA]</scope>
    <source>
        <strain evidence="2">CCUG 66188</strain>
    </source>
</reference>
<accession>A0ABV9KRH4</accession>
<name>A0ABV9KRH4_9BACT</name>
<evidence type="ECO:0000313" key="2">
    <source>
        <dbReference type="Proteomes" id="UP001596023"/>
    </source>
</evidence>
<evidence type="ECO:0000313" key="1">
    <source>
        <dbReference type="EMBL" id="MFC4672604.1"/>
    </source>
</evidence>
<keyword evidence="2" id="KW-1185">Reference proteome</keyword>
<dbReference type="EMBL" id="JBHSGN010000015">
    <property type="protein sequence ID" value="MFC4672604.1"/>
    <property type="molecule type" value="Genomic_DNA"/>
</dbReference>
<organism evidence="1 2">
    <name type="scientific">Dysgonomonas termitidis</name>
    <dbReference type="NCBI Taxonomy" id="1516126"/>
    <lineage>
        <taxon>Bacteria</taxon>
        <taxon>Pseudomonadati</taxon>
        <taxon>Bacteroidota</taxon>
        <taxon>Bacteroidia</taxon>
        <taxon>Bacteroidales</taxon>
        <taxon>Dysgonomonadaceae</taxon>
        <taxon>Dysgonomonas</taxon>
    </lineage>
</organism>
<dbReference type="RefSeq" id="WP_379993792.1">
    <property type="nucleotide sequence ID" value="NZ_JBHSGN010000015.1"/>
</dbReference>
<gene>
    <name evidence="1" type="ORF">ACFO6W_02745</name>
</gene>